<evidence type="ECO:0000313" key="2">
    <source>
        <dbReference type="Proteomes" id="UP000064412"/>
    </source>
</evidence>
<dbReference type="AlphaFoldDB" id="A0ABD4DQV1"/>
<proteinExistence type="predicted"/>
<reference evidence="1 2" key="1">
    <citation type="submission" date="2015-11" db="EMBL/GenBank/DDBJ databases">
        <authorList>
            <person name="Nicholson A.C."/>
            <person name="Humrighouse B.W."/>
            <person name="Graziano J."/>
            <person name="Lasker B."/>
            <person name="Whitney A.M."/>
            <person name="Mcquiston J.R."/>
        </authorList>
    </citation>
    <scope>NUCLEOTIDE SEQUENCE [LARGE SCALE GENOMIC DNA]</scope>
    <source>
        <strain evidence="1 2">G4071</strain>
    </source>
</reference>
<sequence>MNNFNFYKFLVDNGYEKEVFREKNGKTFCTNYQKELSEHTWNSLTINADKTFTAASPANGIEYINHPQPTDQEEAEKILFKIEQA</sequence>
<name>A0ABD4DQV1_ELIMR</name>
<organism evidence="1 2">
    <name type="scientific">Elizabethkingia miricola</name>
    <name type="common">Chryseobacterium miricola</name>
    <dbReference type="NCBI Taxonomy" id="172045"/>
    <lineage>
        <taxon>Bacteria</taxon>
        <taxon>Pseudomonadati</taxon>
        <taxon>Bacteroidota</taxon>
        <taxon>Flavobacteriia</taxon>
        <taxon>Flavobacteriales</taxon>
        <taxon>Weeksellaceae</taxon>
        <taxon>Elizabethkingia</taxon>
    </lineage>
</organism>
<protein>
    <submittedName>
        <fullName evidence="1">Uncharacterized protein</fullName>
    </submittedName>
</protein>
<dbReference type="RefSeq" id="WP_059344534.1">
    <property type="nucleotide sequence ID" value="NZ_FTQX01000016.1"/>
</dbReference>
<comment type="caution">
    <text evidence="1">The sequence shown here is derived from an EMBL/GenBank/DDBJ whole genome shotgun (WGS) entry which is preliminary data.</text>
</comment>
<gene>
    <name evidence="1" type="ORF">ATB95_08360</name>
</gene>
<dbReference type="EMBL" id="LNOI01000001">
    <property type="protein sequence ID" value="KUY20900.1"/>
    <property type="molecule type" value="Genomic_DNA"/>
</dbReference>
<dbReference type="Proteomes" id="UP000064412">
    <property type="component" value="Unassembled WGS sequence"/>
</dbReference>
<evidence type="ECO:0000313" key="1">
    <source>
        <dbReference type="EMBL" id="KUY20900.1"/>
    </source>
</evidence>
<accession>A0ABD4DQV1</accession>